<dbReference type="EMBL" id="CP090169">
    <property type="protein sequence ID" value="UJO20362.1"/>
    <property type="molecule type" value="Genomic_DNA"/>
</dbReference>
<name>A0A9Q8PDE7_PASFU</name>
<dbReference type="PROSITE" id="PS00623">
    <property type="entry name" value="GMC_OXRED_1"/>
    <property type="match status" value="1"/>
</dbReference>
<keyword evidence="6" id="KW-1185">Reference proteome</keyword>
<evidence type="ECO:0000313" key="6">
    <source>
        <dbReference type="Proteomes" id="UP000756132"/>
    </source>
</evidence>
<protein>
    <submittedName>
        <fullName evidence="5">Dehydrogenase xptC</fullName>
    </submittedName>
</protein>
<dbReference type="OMA" id="PAVENMN"/>
<organism evidence="5 6">
    <name type="scientific">Passalora fulva</name>
    <name type="common">Tomato leaf mold</name>
    <name type="synonym">Cladosporium fulvum</name>
    <dbReference type="NCBI Taxonomy" id="5499"/>
    <lineage>
        <taxon>Eukaryota</taxon>
        <taxon>Fungi</taxon>
        <taxon>Dikarya</taxon>
        <taxon>Ascomycota</taxon>
        <taxon>Pezizomycotina</taxon>
        <taxon>Dothideomycetes</taxon>
        <taxon>Dothideomycetidae</taxon>
        <taxon>Mycosphaerellales</taxon>
        <taxon>Mycosphaerellaceae</taxon>
        <taxon>Fulvia</taxon>
    </lineage>
</organism>
<accession>A0A9Q8PDE7</accession>
<dbReference type="SUPFAM" id="SSF51905">
    <property type="entry name" value="FAD/NAD(P)-binding domain"/>
    <property type="match status" value="1"/>
</dbReference>
<dbReference type="InterPro" id="IPR000172">
    <property type="entry name" value="GMC_OxRdtase_N"/>
</dbReference>
<dbReference type="OrthoDB" id="269227at2759"/>
<proteinExistence type="inferred from homology"/>
<dbReference type="Gene3D" id="3.50.50.60">
    <property type="entry name" value="FAD/NAD(P)-binding domain"/>
    <property type="match status" value="1"/>
</dbReference>
<evidence type="ECO:0000256" key="1">
    <source>
        <dbReference type="ARBA" id="ARBA00010790"/>
    </source>
</evidence>
<evidence type="ECO:0000313" key="5">
    <source>
        <dbReference type="EMBL" id="UJO20362.1"/>
    </source>
</evidence>
<dbReference type="InterPro" id="IPR036188">
    <property type="entry name" value="FAD/NAD-bd_sf"/>
</dbReference>
<gene>
    <name evidence="5" type="ORF">CLAFUR5_10172</name>
</gene>
<dbReference type="AlphaFoldDB" id="A0A9Q8PDE7"/>
<dbReference type="PANTHER" id="PTHR11552:SF115">
    <property type="entry name" value="DEHYDROGENASE XPTC-RELATED"/>
    <property type="match status" value="1"/>
</dbReference>
<feature type="signal peptide" evidence="3">
    <location>
        <begin position="1"/>
        <end position="22"/>
    </location>
</feature>
<keyword evidence="2" id="KW-0285">Flavoprotein</keyword>
<evidence type="ECO:0000256" key="3">
    <source>
        <dbReference type="SAM" id="SignalP"/>
    </source>
</evidence>
<dbReference type="KEGG" id="ffu:CLAFUR5_10172"/>
<dbReference type="Proteomes" id="UP000756132">
    <property type="component" value="Chromosome 7"/>
</dbReference>
<sequence>MVFLALAATVTFLSSCLLHVFAASTPAEYDYVIVGGGVTGLVVTSRLSEDANVTVLVIESGESVDTDGTMIPYKANDLTASAGLTWSDLKTQPEPASGNSTFNVSVAKVLGGGSVINGMVYDRGSPADYDAWEALGNEGWGWDGVLPYFKKGTTFQAPSAEVADSFNITWDPEVYGSGPLAVSISDTQYPDIKGYWDAWKATGVHVPIDGNSGEAYGPSWYPNTMDKNTGRRAHARYAYIDPVAQRSNLEILTQTTVEKVILESDTNTATGVRVINHIDNRTSVIKARKEVILAAGAVQTPKLLQLSGVRPRAILESAAVDVKVELDAVGSNFQDHPYATV</sequence>
<dbReference type="Pfam" id="PF00732">
    <property type="entry name" value="GMC_oxred_N"/>
    <property type="match status" value="1"/>
</dbReference>
<evidence type="ECO:0000259" key="4">
    <source>
        <dbReference type="PROSITE" id="PS00623"/>
    </source>
</evidence>
<dbReference type="GO" id="GO:0044550">
    <property type="term" value="P:secondary metabolite biosynthetic process"/>
    <property type="evidence" value="ECO:0007669"/>
    <property type="project" value="TreeGrafter"/>
</dbReference>
<dbReference type="Gene3D" id="3.30.560.10">
    <property type="entry name" value="Glucose Oxidase, domain 3"/>
    <property type="match status" value="1"/>
</dbReference>
<dbReference type="GO" id="GO:0050660">
    <property type="term" value="F:flavin adenine dinucleotide binding"/>
    <property type="evidence" value="ECO:0007669"/>
    <property type="project" value="InterPro"/>
</dbReference>
<evidence type="ECO:0000256" key="2">
    <source>
        <dbReference type="RuleBase" id="RU003968"/>
    </source>
</evidence>
<reference evidence="5" key="1">
    <citation type="submission" date="2021-12" db="EMBL/GenBank/DDBJ databases">
        <authorList>
            <person name="Zaccaron A."/>
            <person name="Stergiopoulos I."/>
        </authorList>
    </citation>
    <scope>NUCLEOTIDE SEQUENCE</scope>
    <source>
        <strain evidence="5">Race5_Kim</strain>
    </source>
</reference>
<dbReference type="InterPro" id="IPR012132">
    <property type="entry name" value="GMC_OxRdtase"/>
</dbReference>
<keyword evidence="3" id="KW-0732">Signal</keyword>
<keyword evidence="2" id="KW-0274">FAD</keyword>
<feature type="chain" id="PRO_5040434115" evidence="3">
    <location>
        <begin position="23"/>
        <end position="341"/>
    </location>
</feature>
<comment type="similarity">
    <text evidence="1 2">Belongs to the GMC oxidoreductase family.</text>
</comment>
<dbReference type="GO" id="GO:0016614">
    <property type="term" value="F:oxidoreductase activity, acting on CH-OH group of donors"/>
    <property type="evidence" value="ECO:0007669"/>
    <property type="project" value="InterPro"/>
</dbReference>
<feature type="domain" description="Glucose-methanol-choline oxidoreductase N-terminal" evidence="4">
    <location>
        <begin position="107"/>
        <end position="130"/>
    </location>
</feature>
<dbReference type="GeneID" id="71990050"/>
<reference evidence="5" key="2">
    <citation type="journal article" date="2022" name="Microb. Genom.">
        <title>A chromosome-scale genome assembly of the tomato pathogen Cladosporium fulvum reveals a compartmentalized genome architecture and the presence of a dispensable chromosome.</title>
        <authorList>
            <person name="Zaccaron A.Z."/>
            <person name="Chen L.H."/>
            <person name="Samaras A."/>
            <person name="Stergiopoulos I."/>
        </authorList>
    </citation>
    <scope>NUCLEOTIDE SEQUENCE</scope>
    <source>
        <strain evidence="5">Race5_Kim</strain>
    </source>
</reference>
<dbReference type="PANTHER" id="PTHR11552">
    <property type="entry name" value="GLUCOSE-METHANOL-CHOLINE GMC OXIDOREDUCTASE"/>
    <property type="match status" value="1"/>
</dbReference>
<dbReference type="RefSeq" id="XP_047764728.1">
    <property type="nucleotide sequence ID" value="XM_047909320.1"/>
</dbReference>